<evidence type="ECO:0000256" key="11">
    <source>
        <dbReference type="SAM" id="Phobius"/>
    </source>
</evidence>
<organism evidence="13 14">
    <name type="scientific">Meganyctiphanes norvegica</name>
    <name type="common">Northern krill</name>
    <name type="synonym">Thysanopoda norvegica</name>
    <dbReference type="NCBI Taxonomy" id="48144"/>
    <lineage>
        <taxon>Eukaryota</taxon>
        <taxon>Metazoa</taxon>
        <taxon>Ecdysozoa</taxon>
        <taxon>Arthropoda</taxon>
        <taxon>Crustacea</taxon>
        <taxon>Multicrustacea</taxon>
        <taxon>Malacostraca</taxon>
        <taxon>Eumalacostraca</taxon>
        <taxon>Eucarida</taxon>
        <taxon>Euphausiacea</taxon>
        <taxon>Euphausiidae</taxon>
        <taxon>Meganyctiphanes</taxon>
    </lineage>
</organism>
<dbReference type="Pfam" id="PF13855">
    <property type="entry name" value="LRR_8"/>
    <property type="match status" value="1"/>
</dbReference>
<dbReference type="PANTHER" id="PTHR24365:SF541">
    <property type="entry name" value="PROTEIN TOLL-RELATED"/>
    <property type="match status" value="1"/>
</dbReference>
<accession>A0AAV2REC4</accession>
<sequence>SQDRNVPIFYISENPFICNCHMEWLQRVNSVNNLYLHFPKVVDLDEVSCQSSFAQSDNYIPLLNMEESDFLCEYERQCSPVCNCCEYDACDCEMICPEGCRCYHDQAWKTNIVDCSAQDNEVMPKRMPLDTTHVYVDGNIFKNFTTDAFNGLYKVKTIYANNSNIQVLGSDTLVSLSTLSELHLEHNNIEKLFGMEFSGLASLKKLYLHNNKLWYIHQHTFANLVNLEVITLHDNSLINFPAWRLVDNSQLTHISLKRNPWSCDCQFIESFSIWISGHKEQIIDENDIKCFNEDSSTSHGYQVIDLDVSLCTFNSEPPTASEPKSLVSWIHPILSICFACVMMLITFFCVLYRHSIKDWVSSKLNDKISSRNRNVHQVSNPQYDAVVLYSSKDEGWVNKVLMGELEYGDNSYHLCLQHRDLTVSENMTQTLAKAIQSSNKTILVLSNNLITSEWYYLKELQLTSNQQLIIITAGDMLMCNMDDTLQSLLKSSVVLHSSDEQLWHNLRIAVPKVVTHKPNIDTYGNSSECSQSYTASNYNMNSSRDNLKIHIYDLPPPIIPTANSHPASVMWL</sequence>
<evidence type="ECO:0000256" key="5">
    <source>
        <dbReference type="ARBA" id="ARBA00022729"/>
    </source>
</evidence>
<dbReference type="GO" id="GO:0005886">
    <property type="term" value="C:plasma membrane"/>
    <property type="evidence" value="ECO:0007669"/>
    <property type="project" value="TreeGrafter"/>
</dbReference>
<feature type="domain" description="TIR" evidence="12">
    <location>
        <begin position="381"/>
        <end position="510"/>
    </location>
</feature>
<dbReference type="InterPro" id="IPR000157">
    <property type="entry name" value="TIR_dom"/>
</dbReference>
<evidence type="ECO:0000313" key="13">
    <source>
        <dbReference type="EMBL" id="CAL4123109.1"/>
    </source>
</evidence>
<evidence type="ECO:0000256" key="4">
    <source>
        <dbReference type="ARBA" id="ARBA00022692"/>
    </source>
</evidence>
<dbReference type="Proteomes" id="UP001497623">
    <property type="component" value="Unassembled WGS sequence"/>
</dbReference>
<keyword evidence="14" id="KW-1185">Reference proteome</keyword>
<evidence type="ECO:0000256" key="3">
    <source>
        <dbReference type="ARBA" id="ARBA00022614"/>
    </source>
</evidence>
<dbReference type="InterPro" id="IPR003591">
    <property type="entry name" value="Leu-rich_rpt_typical-subtyp"/>
</dbReference>
<keyword evidence="4 11" id="KW-0812">Transmembrane</keyword>
<dbReference type="SUPFAM" id="SSF52200">
    <property type="entry name" value="Toll/Interleukin receptor TIR domain"/>
    <property type="match status" value="1"/>
</dbReference>
<dbReference type="InterPro" id="IPR001611">
    <property type="entry name" value="Leu-rich_rpt"/>
</dbReference>
<comment type="caution">
    <text evidence="13">The sequence shown here is derived from an EMBL/GenBank/DDBJ whole genome shotgun (WGS) entry which is preliminary data.</text>
</comment>
<dbReference type="PROSITE" id="PS50104">
    <property type="entry name" value="TIR"/>
    <property type="match status" value="1"/>
</dbReference>
<proteinExistence type="inferred from homology"/>
<dbReference type="AlphaFoldDB" id="A0AAV2REC4"/>
<evidence type="ECO:0000259" key="12">
    <source>
        <dbReference type="PROSITE" id="PS50104"/>
    </source>
</evidence>
<evidence type="ECO:0000256" key="10">
    <source>
        <dbReference type="ARBA" id="ARBA00023180"/>
    </source>
</evidence>
<keyword evidence="3" id="KW-0433">Leucine-rich repeat</keyword>
<dbReference type="SUPFAM" id="SSF52058">
    <property type="entry name" value="L domain-like"/>
    <property type="match status" value="1"/>
</dbReference>
<dbReference type="EMBL" id="CAXKWB010021315">
    <property type="protein sequence ID" value="CAL4123109.1"/>
    <property type="molecule type" value="Genomic_DNA"/>
</dbReference>
<evidence type="ECO:0000313" key="14">
    <source>
        <dbReference type="Proteomes" id="UP001497623"/>
    </source>
</evidence>
<dbReference type="InterPro" id="IPR035897">
    <property type="entry name" value="Toll_tir_struct_dom_sf"/>
</dbReference>
<comment type="subcellular location">
    <subcellularLocation>
        <location evidence="1">Membrane</location>
        <topology evidence="1">Single-pass type I membrane protein</topology>
    </subcellularLocation>
</comment>
<keyword evidence="10" id="KW-0325">Glycoprotein</keyword>
<evidence type="ECO:0000256" key="9">
    <source>
        <dbReference type="ARBA" id="ARBA00023170"/>
    </source>
</evidence>
<dbReference type="SMART" id="SM00255">
    <property type="entry name" value="TIR"/>
    <property type="match status" value="1"/>
</dbReference>
<dbReference type="InterPro" id="IPR000483">
    <property type="entry name" value="Cys-rich_flank_reg_C"/>
</dbReference>
<keyword evidence="7 11" id="KW-1133">Transmembrane helix</keyword>
<dbReference type="PANTHER" id="PTHR24365">
    <property type="entry name" value="TOLL-LIKE RECEPTOR"/>
    <property type="match status" value="1"/>
</dbReference>
<feature type="transmembrane region" description="Helical" evidence="11">
    <location>
        <begin position="329"/>
        <end position="352"/>
    </location>
</feature>
<keyword evidence="9" id="KW-0675">Receptor</keyword>
<evidence type="ECO:0000256" key="1">
    <source>
        <dbReference type="ARBA" id="ARBA00004479"/>
    </source>
</evidence>
<dbReference type="InterPro" id="IPR032675">
    <property type="entry name" value="LRR_dom_sf"/>
</dbReference>
<reference evidence="13 14" key="1">
    <citation type="submission" date="2024-05" db="EMBL/GenBank/DDBJ databases">
        <authorList>
            <person name="Wallberg A."/>
        </authorList>
    </citation>
    <scope>NUCLEOTIDE SEQUENCE [LARGE SCALE GENOMIC DNA]</scope>
</reference>
<dbReference type="Gene3D" id="3.40.50.10140">
    <property type="entry name" value="Toll/interleukin-1 receptor homology (TIR) domain"/>
    <property type="match status" value="1"/>
</dbReference>
<keyword evidence="8 11" id="KW-0472">Membrane</keyword>
<evidence type="ECO:0000256" key="7">
    <source>
        <dbReference type="ARBA" id="ARBA00022989"/>
    </source>
</evidence>
<dbReference type="GO" id="GO:0007165">
    <property type="term" value="P:signal transduction"/>
    <property type="evidence" value="ECO:0007669"/>
    <property type="project" value="InterPro"/>
</dbReference>
<evidence type="ECO:0000256" key="2">
    <source>
        <dbReference type="ARBA" id="ARBA00009634"/>
    </source>
</evidence>
<protein>
    <recommendedName>
        <fullName evidence="12">TIR domain-containing protein</fullName>
    </recommendedName>
</protein>
<dbReference type="Gene3D" id="3.80.10.10">
    <property type="entry name" value="Ribonuclease Inhibitor"/>
    <property type="match status" value="2"/>
</dbReference>
<dbReference type="SMART" id="SM00082">
    <property type="entry name" value="LRRCT"/>
    <property type="match status" value="2"/>
</dbReference>
<comment type="similarity">
    <text evidence="2">Belongs to the Toll-like receptor family.</text>
</comment>
<dbReference type="Pfam" id="PF01582">
    <property type="entry name" value="TIR"/>
    <property type="match status" value="1"/>
</dbReference>
<evidence type="ECO:0000256" key="6">
    <source>
        <dbReference type="ARBA" id="ARBA00022737"/>
    </source>
</evidence>
<name>A0AAV2REC4_MEGNR</name>
<dbReference type="GO" id="GO:0038023">
    <property type="term" value="F:signaling receptor activity"/>
    <property type="evidence" value="ECO:0007669"/>
    <property type="project" value="TreeGrafter"/>
</dbReference>
<dbReference type="SMART" id="SM00369">
    <property type="entry name" value="LRR_TYP"/>
    <property type="match status" value="3"/>
</dbReference>
<keyword evidence="5" id="KW-0732">Signal</keyword>
<evidence type="ECO:0000256" key="8">
    <source>
        <dbReference type="ARBA" id="ARBA00023136"/>
    </source>
</evidence>
<keyword evidence="6" id="KW-0677">Repeat</keyword>
<feature type="non-terminal residue" evidence="13">
    <location>
        <position position="1"/>
    </location>
</feature>
<gene>
    <name evidence="13" type="ORF">MNOR_LOCUS23797</name>
</gene>